<dbReference type="PIRSF" id="PIRSF029745">
    <property type="entry name" value="FhaC"/>
    <property type="match status" value="1"/>
</dbReference>
<dbReference type="PANTHER" id="PTHR34597:SF3">
    <property type="entry name" value="OUTER MEMBRANE TRANSPORTER CDIB"/>
    <property type="match status" value="1"/>
</dbReference>
<dbReference type="Pfam" id="PF03865">
    <property type="entry name" value="ShlB"/>
    <property type="match status" value="1"/>
</dbReference>
<feature type="signal peptide" evidence="4">
    <location>
        <begin position="1"/>
        <end position="28"/>
    </location>
</feature>
<keyword evidence="3" id="KW-0998">Cell outer membrane</keyword>
<evidence type="ECO:0000259" key="7">
    <source>
        <dbReference type="Pfam" id="PF17287"/>
    </source>
</evidence>
<keyword evidence="1" id="KW-1134">Transmembrane beta strand</keyword>
<evidence type="ECO:0000259" key="6">
    <source>
        <dbReference type="Pfam" id="PF08479"/>
    </source>
</evidence>
<dbReference type="Gene3D" id="2.40.160.50">
    <property type="entry name" value="membrane protein fhac: a member of the omp85/tpsb transporter family"/>
    <property type="match status" value="1"/>
</dbReference>
<organism evidence="8 9">
    <name type="scientific">Bathymodiolus azoricus thioautotrophic gill symbiont</name>
    <dbReference type="NCBI Taxonomy" id="235205"/>
    <lineage>
        <taxon>Bacteria</taxon>
        <taxon>Pseudomonadati</taxon>
        <taxon>Pseudomonadota</taxon>
        <taxon>Gammaproteobacteria</taxon>
        <taxon>sulfur-oxidizing symbionts</taxon>
    </lineage>
</organism>
<evidence type="ECO:0000256" key="4">
    <source>
        <dbReference type="SAM" id="SignalP"/>
    </source>
</evidence>
<dbReference type="AlphaFoldDB" id="A0A1H6MGB8"/>
<evidence type="ECO:0000313" key="9">
    <source>
        <dbReference type="Proteomes" id="UP000198988"/>
    </source>
</evidence>
<dbReference type="GO" id="GO:0046819">
    <property type="term" value="P:protein secretion by the type V secretion system"/>
    <property type="evidence" value="ECO:0007669"/>
    <property type="project" value="TreeGrafter"/>
</dbReference>
<evidence type="ECO:0000259" key="5">
    <source>
        <dbReference type="Pfam" id="PF03865"/>
    </source>
</evidence>
<reference evidence="9" key="1">
    <citation type="submission" date="2016-06" db="EMBL/GenBank/DDBJ databases">
        <authorList>
            <person name="Petersen J."/>
            <person name="Sayavedra L."/>
        </authorList>
    </citation>
    <scope>NUCLEOTIDE SEQUENCE [LARGE SCALE GENOMIC DNA]</scope>
    <source>
        <strain evidence="9">BazSymA</strain>
    </source>
</reference>
<keyword evidence="1" id="KW-0472">Membrane</keyword>
<proteinExistence type="predicted"/>
<dbReference type="Proteomes" id="UP000198988">
    <property type="component" value="Unassembled WGS sequence"/>
</dbReference>
<name>A0A1H6MGB8_9GAMM</name>
<dbReference type="InterPro" id="IPR051544">
    <property type="entry name" value="TPS_OM_transporter"/>
</dbReference>
<feature type="domain" description="Polypeptide-transport-associated ShlB-type" evidence="6">
    <location>
        <begin position="86"/>
        <end position="152"/>
    </location>
</feature>
<keyword evidence="2" id="KW-0812">Transmembrane</keyword>
<dbReference type="InterPro" id="IPR005565">
    <property type="entry name" value="Hemolysn_activator_HlyB_C"/>
</dbReference>
<accession>A0A1H6MGB8</accession>
<evidence type="ECO:0000256" key="1">
    <source>
        <dbReference type="ARBA" id="ARBA00022452"/>
    </source>
</evidence>
<keyword evidence="4" id="KW-0732">Signal</keyword>
<protein>
    <submittedName>
        <fullName evidence="8">Hemolysin secretion/activation protein, ShlBfamily</fullName>
    </submittedName>
</protein>
<feature type="domain" description="Haemolysin activator HlyB C-terminal" evidence="5">
    <location>
        <begin position="209"/>
        <end position="530"/>
    </location>
</feature>
<feature type="chain" id="PRO_5011622385" evidence="4">
    <location>
        <begin position="29"/>
        <end position="561"/>
    </location>
</feature>
<evidence type="ECO:0000256" key="3">
    <source>
        <dbReference type="ARBA" id="ARBA00023237"/>
    </source>
</evidence>
<dbReference type="InterPro" id="IPR013686">
    <property type="entry name" value="Polypept-transport_assoc_ShlB"/>
</dbReference>
<dbReference type="OrthoDB" id="290122at2"/>
<gene>
    <name evidence="8" type="ORF">BAZSYMA_ACONTIG32555_0</name>
</gene>
<evidence type="ECO:0000256" key="2">
    <source>
        <dbReference type="ARBA" id="ARBA00022692"/>
    </source>
</evidence>
<dbReference type="InterPro" id="IPR027282">
    <property type="entry name" value="TPS"/>
</dbReference>
<evidence type="ECO:0000313" key="8">
    <source>
        <dbReference type="EMBL" id="SEI00627.1"/>
    </source>
</evidence>
<feature type="domain" description="ShlB POTRA" evidence="7">
    <location>
        <begin position="153"/>
        <end position="204"/>
    </location>
</feature>
<dbReference type="Pfam" id="PF17287">
    <property type="entry name" value="POTRA_3"/>
    <property type="match status" value="1"/>
</dbReference>
<sequence length="561" mass="63115">MVKKSYNMCNLLKFLALIALLHASNLYAITLEQGLEENLKLDRQNANTERLANITQFLKKLKSPPKISGKFKKEEKCIDIHTINVGASLIDNKTINAAVEPFTNRCLGRVNIDNIIKLLNQLYFNHGYITTRAYLPKQKTSQGILKLIIIEGKINTLSSDNKNLYLNNLFSDKPESYLNIRNLEQGTDQINRLEGYQSKADIKPTSKIGYSDIIIKSTHKKNIYFRSGFDNSGSESTGEIVANIGTSINNLVGINDQLMIDLRSNSNPDEGKKLNRTISLSYDVPYIDWNFGTRLNETKNVSLINNNILINNQSIATQLRNINSNIEIYAKKNIYRDESKKISFNISWHKKDKVSQVNKANIKVSTYTRNHLAVGINLSKKTKENSDYSLDFKIKHGLGSKVVFHNNNGEITPTPKSFPGRHFTIYKIGGSYNTTLANKINLKLAFDSQYSDDILFGGEMFQIGGVGSVRGHSNIAISGAKGAYFRSTFSFTKLSPSDPQFYLLYDIGYIFSGKRTDGGRLDGKGVGVKLNIFNQKLSLEYGENHTRKRDHAFSVSFNASF</sequence>
<dbReference type="PANTHER" id="PTHR34597">
    <property type="entry name" value="SLR1661 PROTEIN"/>
    <property type="match status" value="1"/>
</dbReference>
<dbReference type="Gene3D" id="3.10.20.310">
    <property type="entry name" value="membrane protein fhac"/>
    <property type="match status" value="1"/>
</dbReference>
<dbReference type="GO" id="GO:0008320">
    <property type="term" value="F:protein transmembrane transporter activity"/>
    <property type="evidence" value="ECO:0007669"/>
    <property type="project" value="TreeGrafter"/>
</dbReference>
<dbReference type="Pfam" id="PF08479">
    <property type="entry name" value="POTRA_2"/>
    <property type="match status" value="1"/>
</dbReference>
<dbReference type="EMBL" id="CDSC02000431">
    <property type="protein sequence ID" value="SEI00627.1"/>
    <property type="molecule type" value="Genomic_DNA"/>
</dbReference>
<dbReference type="InterPro" id="IPR035251">
    <property type="entry name" value="ShlB_POTRA"/>
</dbReference>
<dbReference type="GO" id="GO:0098046">
    <property type="term" value="C:type V protein secretion system complex"/>
    <property type="evidence" value="ECO:0007669"/>
    <property type="project" value="TreeGrafter"/>
</dbReference>